<name>A0A212JXM4_9DELT</name>
<dbReference type="EMBL" id="FLUQ01000002">
    <property type="protein sequence ID" value="SBW04157.1"/>
    <property type="molecule type" value="Genomic_DNA"/>
</dbReference>
<organism evidence="1">
    <name type="scientific">uncultured delta proteobacterium</name>
    <dbReference type="NCBI Taxonomy" id="34034"/>
    <lineage>
        <taxon>Bacteria</taxon>
        <taxon>Deltaproteobacteria</taxon>
        <taxon>environmental samples</taxon>
    </lineage>
</organism>
<proteinExistence type="predicted"/>
<reference evidence="1" key="1">
    <citation type="submission" date="2016-04" db="EMBL/GenBank/DDBJ databases">
        <authorList>
            <person name="Evans L.H."/>
            <person name="Alamgir A."/>
            <person name="Owens N."/>
            <person name="Weber N.D."/>
            <person name="Virtaneva K."/>
            <person name="Barbian K."/>
            <person name="Babar A."/>
            <person name="Rosenke K."/>
        </authorList>
    </citation>
    <scope>NUCLEOTIDE SEQUENCE</scope>
    <source>
        <strain evidence="1">86</strain>
    </source>
</reference>
<evidence type="ECO:0000313" key="1">
    <source>
        <dbReference type="EMBL" id="SBW04157.1"/>
    </source>
</evidence>
<protein>
    <submittedName>
        <fullName evidence="1">Uncharacterized protein</fullName>
    </submittedName>
</protein>
<sequence length="347" mass="39778">MSRTPNKVRAAANKVLYPKQLHTPACAYTGSQTIPTNTPFYPLLPEPVLHKITLSWRTGKNLHAEIVKLFGPRRGNSFLNGLFLKKVEDKPWWSIFFNADDKILAGLSALRDKISPWFESDVQLKQVEVAWNLPCTSYRAAKTLMLNLADNTLLQGVYARLWPEPPEGGKIQENKDGTKNGEVTAYFHQLRPKKGEYVLVKRPDWDAKMYLKEINGIWHLHIEVTLEKPFLKDNGIPMGIPTSVSPDWLKGLPLERFLKFASFDMPAVIDELRGLLSARRFHKRKKKYTSRELHKMTMGLRKLSAAMDYPACEQKRDACKVADIFKDARLKKRIRDGEFDCPYGPVQ</sequence>
<dbReference type="AlphaFoldDB" id="A0A212JXM4"/>
<accession>A0A212JXM4</accession>
<gene>
    <name evidence="1" type="ORF">KL86DPRO_20268</name>
</gene>